<dbReference type="Proteomes" id="UP000000759">
    <property type="component" value="Chromosome 8"/>
</dbReference>
<dbReference type="GO" id="GO:0046872">
    <property type="term" value="F:metal ion binding"/>
    <property type="evidence" value="ECO:0007669"/>
    <property type="project" value="UniProtKB-KW"/>
</dbReference>
<dbReference type="InterPro" id="IPR024079">
    <property type="entry name" value="MetalloPept_cat_dom_sf"/>
</dbReference>
<accession>B7FZE6</accession>
<evidence type="ECO:0000256" key="6">
    <source>
        <dbReference type="ARBA" id="ARBA00022833"/>
    </source>
</evidence>
<dbReference type="PANTHER" id="PTHR47466">
    <property type="match status" value="1"/>
</dbReference>
<dbReference type="PANTHER" id="PTHR47466:SF1">
    <property type="entry name" value="METALLOPROTEASE MEP1 (AFU_ORTHOLOGUE AFUA_1G07730)-RELATED"/>
    <property type="match status" value="1"/>
</dbReference>
<keyword evidence="11" id="KW-1185">Reference proteome</keyword>
<evidence type="ECO:0000256" key="1">
    <source>
        <dbReference type="ARBA" id="ARBA00008721"/>
    </source>
</evidence>
<dbReference type="OrthoDB" id="47886at2759"/>
<protein>
    <recommendedName>
        <fullName evidence="9">Peptidase M43 pregnancy-associated plasma-A domain-containing protein</fullName>
    </recommendedName>
</protein>
<dbReference type="HOGENOM" id="CLU_489587_0_0_1"/>
<reference evidence="10 11" key="1">
    <citation type="journal article" date="2008" name="Nature">
        <title>The Phaeodactylum genome reveals the evolutionary history of diatom genomes.</title>
        <authorList>
            <person name="Bowler C."/>
            <person name="Allen A.E."/>
            <person name="Badger J.H."/>
            <person name="Grimwood J."/>
            <person name="Jabbari K."/>
            <person name="Kuo A."/>
            <person name="Maheswari U."/>
            <person name="Martens C."/>
            <person name="Maumus F."/>
            <person name="Otillar R.P."/>
            <person name="Rayko E."/>
            <person name="Salamov A."/>
            <person name="Vandepoele K."/>
            <person name="Beszteri B."/>
            <person name="Gruber A."/>
            <person name="Heijde M."/>
            <person name="Katinka M."/>
            <person name="Mock T."/>
            <person name="Valentin K."/>
            <person name="Verret F."/>
            <person name="Berges J.A."/>
            <person name="Brownlee C."/>
            <person name="Cadoret J.P."/>
            <person name="Chiovitti A."/>
            <person name="Choi C.J."/>
            <person name="Coesel S."/>
            <person name="De Martino A."/>
            <person name="Detter J.C."/>
            <person name="Durkin C."/>
            <person name="Falciatore A."/>
            <person name="Fournet J."/>
            <person name="Haruta M."/>
            <person name="Huysman M.J."/>
            <person name="Jenkins B.D."/>
            <person name="Jiroutova K."/>
            <person name="Jorgensen R.E."/>
            <person name="Joubert Y."/>
            <person name="Kaplan A."/>
            <person name="Kroger N."/>
            <person name="Kroth P.G."/>
            <person name="La Roche J."/>
            <person name="Lindquist E."/>
            <person name="Lommer M."/>
            <person name="Martin-Jezequel V."/>
            <person name="Lopez P.J."/>
            <person name="Lucas S."/>
            <person name="Mangogna M."/>
            <person name="McGinnis K."/>
            <person name="Medlin L.K."/>
            <person name="Montsant A."/>
            <person name="Oudot-Le Secq M.P."/>
            <person name="Napoli C."/>
            <person name="Obornik M."/>
            <person name="Parker M.S."/>
            <person name="Petit J.L."/>
            <person name="Porcel B.M."/>
            <person name="Poulsen N."/>
            <person name="Robison M."/>
            <person name="Rychlewski L."/>
            <person name="Rynearson T.A."/>
            <person name="Schmutz J."/>
            <person name="Shapiro H."/>
            <person name="Siaut M."/>
            <person name="Stanley M."/>
            <person name="Sussman M.R."/>
            <person name="Taylor A.R."/>
            <person name="Vardi A."/>
            <person name="von Dassow P."/>
            <person name="Vyverman W."/>
            <person name="Willis A."/>
            <person name="Wyrwicz L.S."/>
            <person name="Rokhsar D.S."/>
            <person name="Weissenbach J."/>
            <person name="Armbrust E.V."/>
            <person name="Green B.R."/>
            <person name="Van de Peer Y."/>
            <person name="Grigoriev I.V."/>
        </authorList>
    </citation>
    <scope>NUCLEOTIDE SEQUENCE [LARGE SCALE GENOMIC DNA]</scope>
    <source>
        <strain evidence="10 11">CCAP 1055/1</strain>
    </source>
</reference>
<feature type="domain" description="Peptidase M43 pregnancy-associated plasma-A" evidence="9">
    <location>
        <begin position="248"/>
        <end position="351"/>
    </location>
</feature>
<dbReference type="InParanoid" id="B7FZE6"/>
<organism evidence="10 11">
    <name type="scientific">Phaeodactylum tricornutum (strain CCAP 1055/1)</name>
    <dbReference type="NCBI Taxonomy" id="556484"/>
    <lineage>
        <taxon>Eukaryota</taxon>
        <taxon>Sar</taxon>
        <taxon>Stramenopiles</taxon>
        <taxon>Ochrophyta</taxon>
        <taxon>Bacillariophyta</taxon>
        <taxon>Bacillariophyceae</taxon>
        <taxon>Bacillariophycidae</taxon>
        <taxon>Naviculales</taxon>
        <taxon>Phaeodactylaceae</taxon>
        <taxon>Phaeodactylum</taxon>
    </lineage>
</organism>
<proteinExistence type="inferred from homology"/>
<comment type="similarity">
    <text evidence="1">Belongs to the peptidase M43B family.</text>
</comment>
<dbReference type="EMBL" id="CM000611">
    <property type="protein sequence ID" value="EEC48529.1"/>
    <property type="molecule type" value="Genomic_DNA"/>
</dbReference>
<evidence type="ECO:0000313" key="10">
    <source>
        <dbReference type="EMBL" id="EEC48529.1"/>
    </source>
</evidence>
<keyword evidence="5" id="KW-0378">Hydrolase</keyword>
<keyword evidence="3" id="KW-0479">Metal-binding</keyword>
<evidence type="ECO:0000256" key="3">
    <source>
        <dbReference type="ARBA" id="ARBA00022723"/>
    </source>
</evidence>
<dbReference type="Pfam" id="PF05572">
    <property type="entry name" value="Peptidase_M43"/>
    <property type="match status" value="1"/>
</dbReference>
<dbReference type="GO" id="GO:0008237">
    <property type="term" value="F:metallopeptidase activity"/>
    <property type="evidence" value="ECO:0007669"/>
    <property type="project" value="UniProtKB-KW"/>
</dbReference>
<name>B7FZE6_PHATC</name>
<dbReference type="RefSeq" id="XP_002180338.1">
    <property type="nucleotide sequence ID" value="XM_002180302.1"/>
</dbReference>
<keyword evidence="4" id="KW-0732">Signal</keyword>
<reference evidence="11" key="2">
    <citation type="submission" date="2008-08" db="EMBL/GenBank/DDBJ databases">
        <authorList>
            <consortium name="Diatom Consortium"/>
            <person name="Grigoriev I."/>
            <person name="Grimwood J."/>
            <person name="Kuo A."/>
            <person name="Otillar R.P."/>
            <person name="Salamov A."/>
            <person name="Detter J.C."/>
            <person name="Lindquist E."/>
            <person name="Shapiro H."/>
            <person name="Lucas S."/>
            <person name="Glavina del Rio T."/>
            <person name="Pitluck S."/>
            <person name="Rokhsar D."/>
            <person name="Bowler C."/>
        </authorList>
    </citation>
    <scope>GENOME REANNOTATION</scope>
    <source>
        <strain evidence="11">CCAP 1055/1</strain>
    </source>
</reference>
<evidence type="ECO:0000256" key="4">
    <source>
        <dbReference type="ARBA" id="ARBA00022729"/>
    </source>
</evidence>
<evidence type="ECO:0000256" key="8">
    <source>
        <dbReference type="ARBA" id="ARBA00023157"/>
    </source>
</evidence>
<sequence>MRVLSYCRDRLIRKPAEPIFGTSEPYNTKRSMSSCFNLALCVLAAVCLPWSATAHFNCGTRDPSPFEQRLDQVRINHFKQSTEGRRLITDSCEELCVQCVEIDVYFHLSAVPAPSADDSDRFFFPHPLESVDRFAESDTTLTIEDFASLQGIYSLIDDNMRVLNERYAESPFTFTWRNSDPASASVSVNTDLVDFVVDTMFDENGVASELHTGDASVLNVYLTYRQCAISNQLDPDTGEPLLSCGLLGIAVFPSFQQSNRNADGVYVNYSTLTGGGFPNNDAGLTLVHEVGHWLGLYHTFQNSAAQEGTDPCSPQNGNDFVADTPTQLASSQDLYNCSLSFYEGEEIPDSCPNLAGSDPVFNYMNYVSNEECWPPGVGEFTCGQYERMYMQWLLYRRSDEPCQDNEMEIEISMEINRRFTSENAFYLTYVDTGEVLLNSTRDFEALGPPFQTEVLSDFCAPVGQYSFVLVDAARDGFLDGGFLEVSVNGELVGSVSGNFGESATIDFGTPDGDSGANFVGGSNSDARRRCSTPAIVFFCGIIYLSRAFLNIQQRTASGKNSLSSESHVLSDFCAPVGQYSFVLVDAARDGFLDGGFLEVSVNGELVGSVSGNFGESATIDFGSSAGGPGPVGFPSSITNSPVEANAPVSSPADGDTFVPTPVGNPSFVSKAAYRGWAAALGVALAGTGWTVDL</sequence>
<evidence type="ECO:0000256" key="7">
    <source>
        <dbReference type="ARBA" id="ARBA00023049"/>
    </source>
</evidence>
<dbReference type="SUPFAM" id="SSF55486">
    <property type="entry name" value="Metalloproteases ('zincins'), catalytic domain"/>
    <property type="match status" value="1"/>
</dbReference>
<dbReference type="GO" id="GO:0006508">
    <property type="term" value="P:proteolysis"/>
    <property type="evidence" value="ECO:0007669"/>
    <property type="project" value="UniProtKB-KW"/>
</dbReference>
<dbReference type="Gene3D" id="3.40.390.10">
    <property type="entry name" value="Collagenase (Catalytic Domain)"/>
    <property type="match status" value="1"/>
</dbReference>
<dbReference type="GeneID" id="7201053"/>
<dbReference type="KEGG" id="pti:PHATRDRAFT_45988"/>
<gene>
    <name evidence="10" type="ORF">PHATRDRAFT_45988</name>
</gene>
<keyword evidence="7" id="KW-0482">Metalloprotease</keyword>
<keyword evidence="2" id="KW-0645">Protease</keyword>
<dbReference type="eggNOG" id="ENOG502S6EM">
    <property type="taxonomic scope" value="Eukaryota"/>
</dbReference>
<dbReference type="AlphaFoldDB" id="B7FZE6"/>
<keyword evidence="8" id="KW-1015">Disulfide bond</keyword>
<dbReference type="InterPro" id="IPR008754">
    <property type="entry name" value="Peptidase_M43"/>
</dbReference>
<dbReference type="PaxDb" id="2850-Phatr45988"/>
<evidence type="ECO:0000259" key="9">
    <source>
        <dbReference type="Pfam" id="PF05572"/>
    </source>
</evidence>
<keyword evidence="6" id="KW-0862">Zinc</keyword>
<evidence type="ECO:0000256" key="2">
    <source>
        <dbReference type="ARBA" id="ARBA00022670"/>
    </source>
</evidence>
<evidence type="ECO:0000256" key="5">
    <source>
        <dbReference type="ARBA" id="ARBA00022801"/>
    </source>
</evidence>
<evidence type="ECO:0000313" key="11">
    <source>
        <dbReference type="Proteomes" id="UP000000759"/>
    </source>
</evidence>